<feature type="domain" description="Integrase catalytic" evidence="12">
    <location>
        <begin position="452"/>
        <end position="617"/>
    </location>
</feature>
<feature type="compositionally biased region" description="Polar residues" evidence="11">
    <location>
        <begin position="661"/>
        <end position="687"/>
    </location>
</feature>
<feature type="region of interest" description="Disordered" evidence="11">
    <location>
        <begin position="1"/>
        <end position="39"/>
    </location>
</feature>
<evidence type="ECO:0000256" key="1">
    <source>
        <dbReference type="ARBA" id="ARBA00022722"/>
    </source>
</evidence>
<evidence type="ECO:0000256" key="2">
    <source>
        <dbReference type="ARBA" id="ARBA00022723"/>
    </source>
</evidence>
<evidence type="ECO:0000256" key="10">
    <source>
        <dbReference type="ARBA" id="ARBA00023268"/>
    </source>
</evidence>
<reference evidence="13" key="1">
    <citation type="submission" date="2023-04" db="EMBL/GenBank/DDBJ databases">
        <title>Phytophthora fragariaefolia NBRC 109709.</title>
        <authorList>
            <person name="Ichikawa N."/>
            <person name="Sato H."/>
            <person name="Tonouchi N."/>
        </authorList>
    </citation>
    <scope>NUCLEOTIDE SEQUENCE</scope>
    <source>
        <strain evidence="13">NBRC 109709</strain>
    </source>
</reference>
<evidence type="ECO:0000313" key="14">
    <source>
        <dbReference type="Proteomes" id="UP001165121"/>
    </source>
</evidence>
<dbReference type="Pfam" id="PF07727">
    <property type="entry name" value="RVT_2"/>
    <property type="match status" value="1"/>
</dbReference>
<dbReference type="GO" id="GO:0016787">
    <property type="term" value="F:hydrolase activity"/>
    <property type="evidence" value="ECO:0007669"/>
    <property type="project" value="UniProtKB-KW"/>
</dbReference>
<dbReference type="PANTHER" id="PTHR42648:SF11">
    <property type="entry name" value="TRANSPOSON TY4-P GAG-POL POLYPROTEIN"/>
    <property type="match status" value="1"/>
</dbReference>
<dbReference type="GO" id="GO:0004519">
    <property type="term" value="F:endonuclease activity"/>
    <property type="evidence" value="ECO:0007669"/>
    <property type="project" value="UniProtKB-KW"/>
</dbReference>
<feature type="compositionally biased region" description="Basic and acidic residues" evidence="11">
    <location>
        <begin position="689"/>
        <end position="701"/>
    </location>
</feature>
<keyword evidence="7" id="KW-0695">RNA-directed DNA polymerase</keyword>
<protein>
    <submittedName>
        <fullName evidence="13">Unnamed protein product</fullName>
    </submittedName>
</protein>
<feature type="compositionally biased region" description="Basic and acidic residues" evidence="11">
    <location>
        <begin position="1"/>
        <end position="11"/>
    </location>
</feature>
<comment type="caution">
    <text evidence="13">The sequence shown here is derived from an EMBL/GenBank/DDBJ whole genome shotgun (WGS) entry which is preliminary data.</text>
</comment>
<dbReference type="GO" id="GO:0003887">
    <property type="term" value="F:DNA-directed DNA polymerase activity"/>
    <property type="evidence" value="ECO:0007669"/>
    <property type="project" value="UniProtKB-KW"/>
</dbReference>
<dbReference type="Gene3D" id="3.30.420.10">
    <property type="entry name" value="Ribonuclease H-like superfamily/Ribonuclease H"/>
    <property type="match status" value="1"/>
</dbReference>
<organism evidence="13 14">
    <name type="scientific">Phytophthora fragariaefolia</name>
    <dbReference type="NCBI Taxonomy" id="1490495"/>
    <lineage>
        <taxon>Eukaryota</taxon>
        <taxon>Sar</taxon>
        <taxon>Stramenopiles</taxon>
        <taxon>Oomycota</taxon>
        <taxon>Peronosporomycetes</taxon>
        <taxon>Peronosporales</taxon>
        <taxon>Peronosporaceae</taxon>
        <taxon>Phytophthora</taxon>
    </lineage>
</organism>
<keyword evidence="3" id="KW-0255">Endonuclease</keyword>
<evidence type="ECO:0000256" key="8">
    <source>
        <dbReference type="ARBA" id="ARBA00022932"/>
    </source>
</evidence>
<evidence type="ECO:0000256" key="11">
    <source>
        <dbReference type="SAM" id="MobiDB-lite"/>
    </source>
</evidence>
<sequence length="881" mass="99152">MDVLPSHDADAVARGVTGTSAQGDVDNDASDMPDLARDIDPVTRDPVRLTFSPQAPVTRHQDPPHAALTRLSEADVEQRYDRVAKAFKIESFDGSVEPGAIDSGVSTWFSKFETLLETQEDIFRVQLPESMKRALLLQNLTGTASIWYMANRHDFRFRSLHRIGRELKREFGCQLSKATVGQVVAAERKKPWETYREYSIRLRVMAAATTRDGMETIDSNSLALSSFITNAWPKHSDTLKMVIREDSTRPTIELDRAIARLMQLREIKVHTHLYPEPLKVKKCQQESAKEQTMPRNVLHTRNAISPRPNVTNVVNWGIPQTSTIPSQLVKEVAWHTQCVSVFDPGIDGAPTIDSGSTYHITGTRSKLSELRDCESHAVEIADGGLICGTQMGKMIVDHLKGTILDDVYAPGFSQTLKKLIDQGIKVGVTEKDCLVYGEPILKGSIHRGASRPQAAPDEVCHGDLAGPFQRSYHGHKYYYALKWRGHTSIYFLKTKDEATQCFRSYVNMVNRRFGKLNSFKIYRSDNGGEFMAGDFKKVCDDEGIWTEMSEPEVHHQNGVIERTHRTIANDARALMIQAKLPHFLWEYAARSAVYSRNRVLSRNDKTTTPFEKFWGRKPDLKLLKTFGQKCVVLIPPSKRSTQYQFKPKENVEIENEDCNSESESTAAQPKLANNSPAKKNTGSSSGLVESRHDPRRRESKTEIGTVPRRSTRIANRSISAALSATDSTLRGTIHEPVNLRAARASREWHLWEKAIQEKIVALKANDTFDLVEPPTGANIIGSTIVFRVKLNETGEVERFKARICAQGFTQEFLKDYVETYAPVARLNSIRVFLALATQKGMRIRQGDVPLAYVKAGLSETIYVRQPHGFEEGSLTKVWRLK</sequence>
<keyword evidence="2" id="KW-0479">Metal-binding</keyword>
<name>A0A9W6XA42_9STRA</name>
<evidence type="ECO:0000256" key="4">
    <source>
        <dbReference type="ARBA" id="ARBA00022801"/>
    </source>
</evidence>
<keyword evidence="9" id="KW-0233">DNA recombination</keyword>
<keyword evidence="8" id="KW-0808">Transferase</keyword>
<dbReference type="OrthoDB" id="89181at2759"/>
<keyword evidence="6" id="KW-0229">DNA integration</keyword>
<dbReference type="InterPro" id="IPR039537">
    <property type="entry name" value="Retrotran_Ty1/copia-like"/>
</dbReference>
<gene>
    <name evidence="13" type="ORF">Pfra01_000885100</name>
</gene>
<evidence type="ECO:0000256" key="6">
    <source>
        <dbReference type="ARBA" id="ARBA00022908"/>
    </source>
</evidence>
<feature type="region of interest" description="Disordered" evidence="11">
    <location>
        <begin position="654"/>
        <end position="710"/>
    </location>
</feature>
<evidence type="ECO:0000256" key="3">
    <source>
        <dbReference type="ARBA" id="ARBA00022759"/>
    </source>
</evidence>
<keyword evidence="10" id="KW-0511">Multifunctional enzyme</keyword>
<dbReference type="GO" id="GO:0003676">
    <property type="term" value="F:nucleic acid binding"/>
    <property type="evidence" value="ECO:0007669"/>
    <property type="project" value="InterPro"/>
</dbReference>
<dbReference type="SUPFAM" id="SSF53098">
    <property type="entry name" value="Ribonuclease H-like"/>
    <property type="match status" value="1"/>
</dbReference>
<keyword evidence="1" id="KW-0540">Nuclease</keyword>
<evidence type="ECO:0000256" key="5">
    <source>
        <dbReference type="ARBA" id="ARBA00022842"/>
    </source>
</evidence>
<dbReference type="PANTHER" id="PTHR42648">
    <property type="entry name" value="TRANSPOSASE, PUTATIVE-RELATED"/>
    <property type="match status" value="1"/>
</dbReference>
<keyword evidence="5" id="KW-0460">Magnesium</keyword>
<keyword evidence="4" id="KW-0378">Hydrolase</keyword>
<dbReference type="Proteomes" id="UP001165121">
    <property type="component" value="Unassembled WGS sequence"/>
</dbReference>
<dbReference type="GO" id="GO:0015074">
    <property type="term" value="P:DNA integration"/>
    <property type="evidence" value="ECO:0007669"/>
    <property type="project" value="UniProtKB-KW"/>
</dbReference>
<dbReference type="InterPro" id="IPR012337">
    <property type="entry name" value="RNaseH-like_sf"/>
</dbReference>
<evidence type="ECO:0000259" key="12">
    <source>
        <dbReference type="PROSITE" id="PS50994"/>
    </source>
</evidence>
<dbReference type="InterPro" id="IPR036397">
    <property type="entry name" value="RNaseH_sf"/>
</dbReference>
<dbReference type="InterPro" id="IPR013103">
    <property type="entry name" value="RVT_2"/>
</dbReference>
<keyword evidence="8" id="KW-0239">DNA-directed DNA polymerase</keyword>
<dbReference type="PROSITE" id="PS50994">
    <property type="entry name" value="INTEGRASE"/>
    <property type="match status" value="1"/>
</dbReference>
<dbReference type="AlphaFoldDB" id="A0A9W6XA42"/>
<evidence type="ECO:0000256" key="7">
    <source>
        <dbReference type="ARBA" id="ARBA00022918"/>
    </source>
</evidence>
<dbReference type="GO" id="GO:0006310">
    <property type="term" value="P:DNA recombination"/>
    <property type="evidence" value="ECO:0007669"/>
    <property type="project" value="UniProtKB-KW"/>
</dbReference>
<keyword evidence="14" id="KW-1185">Reference proteome</keyword>
<keyword evidence="8" id="KW-0548">Nucleotidyltransferase</keyword>
<dbReference type="InterPro" id="IPR001584">
    <property type="entry name" value="Integrase_cat-core"/>
</dbReference>
<dbReference type="GO" id="GO:0003964">
    <property type="term" value="F:RNA-directed DNA polymerase activity"/>
    <property type="evidence" value="ECO:0007669"/>
    <property type="project" value="UniProtKB-KW"/>
</dbReference>
<proteinExistence type="predicted"/>
<accession>A0A9W6XA42</accession>
<dbReference type="GO" id="GO:0046872">
    <property type="term" value="F:metal ion binding"/>
    <property type="evidence" value="ECO:0007669"/>
    <property type="project" value="UniProtKB-KW"/>
</dbReference>
<evidence type="ECO:0000313" key="13">
    <source>
        <dbReference type="EMBL" id="GMF34430.1"/>
    </source>
</evidence>
<dbReference type="EMBL" id="BSXT01000808">
    <property type="protein sequence ID" value="GMF34430.1"/>
    <property type="molecule type" value="Genomic_DNA"/>
</dbReference>
<evidence type="ECO:0000256" key="9">
    <source>
        <dbReference type="ARBA" id="ARBA00023172"/>
    </source>
</evidence>